<proteinExistence type="predicted"/>
<comment type="caution">
    <text evidence="2">The sequence shown here is derived from an EMBL/GenBank/DDBJ whole genome shotgun (WGS) entry which is preliminary data.</text>
</comment>
<feature type="compositionally biased region" description="Basic and acidic residues" evidence="1">
    <location>
        <begin position="85"/>
        <end position="94"/>
    </location>
</feature>
<reference evidence="2" key="1">
    <citation type="submission" date="2023-10" db="EMBL/GenBank/DDBJ databases">
        <authorList>
            <person name="Guldener U."/>
        </authorList>
    </citation>
    <scope>NUCLEOTIDE SEQUENCE</scope>
    <source>
        <strain evidence="2">Mp4</strain>
    </source>
</reference>
<evidence type="ECO:0000313" key="2">
    <source>
        <dbReference type="EMBL" id="SNX84020.1"/>
    </source>
</evidence>
<protein>
    <submittedName>
        <fullName evidence="2">Uncharacterized protein</fullName>
    </submittedName>
</protein>
<feature type="compositionally biased region" description="Pro residues" evidence="1">
    <location>
        <begin position="98"/>
        <end position="107"/>
    </location>
</feature>
<gene>
    <name evidence="2" type="ORF">MEPE_02728</name>
</gene>
<accession>A0AAJ4XK85</accession>
<keyword evidence="3" id="KW-1185">Reference proteome</keyword>
<dbReference type="AlphaFoldDB" id="A0AAJ4XK85"/>
<dbReference type="EMBL" id="OAPG01000005">
    <property type="protein sequence ID" value="SNX84020.1"/>
    <property type="molecule type" value="Genomic_DNA"/>
</dbReference>
<evidence type="ECO:0000313" key="3">
    <source>
        <dbReference type="Proteomes" id="UP001294444"/>
    </source>
</evidence>
<evidence type="ECO:0000256" key="1">
    <source>
        <dbReference type="SAM" id="MobiDB-lite"/>
    </source>
</evidence>
<name>A0AAJ4XK85_9BASI</name>
<organism evidence="2 3">
    <name type="scientific">Melanopsichium pennsylvanicum</name>
    <dbReference type="NCBI Taxonomy" id="63383"/>
    <lineage>
        <taxon>Eukaryota</taxon>
        <taxon>Fungi</taxon>
        <taxon>Dikarya</taxon>
        <taxon>Basidiomycota</taxon>
        <taxon>Ustilaginomycotina</taxon>
        <taxon>Ustilaginomycetes</taxon>
        <taxon>Ustilaginales</taxon>
        <taxon>Ustilaginaceae</taxon>
        <taxon>Melanopsichium</taxon>
    </lineage>
</organism>
<feature type="region of interest" description="Disordered" evidence="1">
    <location>
        <begin position="55"/>
        <end position="107"/>
    </location>
</feature>
<sequence length="107" mass="11559">MCSPGHQEDTSLGLRPSLHTIQQFAGGEPSQGLCVSSVIVSLANLVAAITVSSTFTISPPRQDSHQNGKLCHQPKHNGRSTQAASKDERYEHQHAAAPPEPTFRPRH</sequence>
<dbReference type="Proteomes" id="UP001294444">
    <property type="component" value="Unassembled WGS sequence"/>
</dbReference>
<feature type="compositionally biased region" description="Polar residues" evidence="1">
    <location>
        <begin position="55"/>
        <end position="67"/>
    </location>
</feature>